<dbReference type="Pfam" id="PF09382">
    <property type="entry name" value="RQC"/>
    <property type="match status" value="1"/>
</dbReference>
<dbReference type="Gene3D" id="3.40.50.300">
    <property type="entry name" value="P-loop containing nucleotide triphosphate hydrolases"/>
    <property type="match status" value="2"/>
</dbReference>
<proteinExistence type="inferred from homology"/>
<evidence type="ECO:0000256" key="5">
    <source>
        <dbReference type="ARBA" id="ARBA00022741"/>
    </source>
</evidence>
<evidence type="ECO:0000256" key="12">
    <source>
        <dbReference type="ARBA" id="ARBA00023172"/>
    </source>
</evidence>
<evidence type="ECO:0000313" key="22">
    <source>
        <dbReference type="Proteomes" id="UP001244297"/>
    </source>
</evidence>
<dbReference type="PANTHER" id="PTHR13710:SF105">
    <property type="entry name" value="ATP-DEPENDENT DNA HELICASE Q1"/>
    <property type="match status" value="1"/>
</dbReference>
<keyword evidence="10" id="KW-0067">ATP-binding</keyword>
<dbReference type="SMART" id="SM00956">
    <property type="entry name" value="RQC"/>
    <property type="match status" value="1"/>
</dbReference>
<dbReference type="PROSITE" id="PS51192">
    <property type="entry name" value="HELICASE_ATP_BIND_1"/>
    <property type="match status" value="1"/>
</dbReference>
<evidence type="ECO:0000256" key="6">
    <source>
        <dbReference type="ARBA" id="ARBA00022763"/>
    </source>
</evidence>
<dbReference type="InterPro" id="IPR002121">
    <property type="entry name" value="HRDC_dom"/>
</dbReference>
<evidence type="ECO:0000256" key="2">
    <source>
        <dbReference type="ARBA" id="ARBA00001947"/>
    </source>
</evidence>
<evidence type="ECO:0000313" key="21">
    <source>
        <dbReference type="EMBL" id="MDN3574525.1"/>
    </source>
</evidence>
<dbReference type="PROSITE" id="PS50967">
    <property type="entry name" value="HRDC"/>
    <property type="match status" value="1"/>
</dbReference>
<keyword evidence="5" id="KW-0547">Nucleotide-binding</keyword>
<accession>A0ABT8AYA5</accession>
<dbReference type="EMBL" id="JAUFPT010000102">
    <property type="protein sequence ID" value="MDN3574525.1"/>
    <property type="molecule type" value="Genomic_DNA"/>
</dbReference>
<reference evidence="22" key="1">
    <citation type="journal article" date="2019" name="Int. J. Syst. Evol. Microbiol.">
        <title>The Global Catalogue of Microorganisms (GCM) 10K type strain sequencing project: providing services to taxonomists for standard genome sequencing and annotation.</title>
        <authorList>
            <consortium name="The Broad Institute Genomics Platform"/>
            <consortium name="The Broad Institute Genome Sequencing Center for Infectious Disease"/>
            <person name="Wu L."/>
            <person name="Ma J."/>
        </authorList>
    </citation>
    <scope>NUCLEOTIDE SEQUENCE [LARGE SCALE GENOMIC DNA]</scope>
    <source>
        <strain evidence="22">CECT 7806</strain>
    </source>
</reference>
<dbReference type="InterPro" id="IPR018982">
    <property type="entry name" value="RQC_domain"/>
</dbReference>
<dbReference type="InterPro" id="IPR014001">
    <property type="entry name" value="Helicase_ATP-bd"/>
</dbReference>
<dbReference type="SUPFAM" id="SSF47819">
    <property type="entry name" value="HRDC-like"/>
    <property type="match status" value="1"/>
</dbReference>
<feature type="compositionally biased region" description="Basic and acidic residues" evidence="17">
    <location>
        <begin position="508"/>
        <end position="528"/>
    </location>
</feature>
<organism evidence="21 22">
    <name type="scientific">Methylobacterium longum</name>
    <dbReference type="NCBI Taxonomy" id="767694"/>
    <lineage>
        <taxon>Bacteria</taxon>
        <taxon>Pseudomonadati</taxon>
        <taxon>Pseudomonadota</taxon>
        <taxon>Alphaproteobacteria</taxon>
        <taxon>Hyphomicrobiales</taxon>
        <taxon>Methylobacteriaceae</taxon>
        <taxon>Methylobacterium</taxon>
    </lineage>
</organism>
<comment type="caution">
    <text evidence="21">The sequence shown here is derived from an EMBL/GenBank/DDBJ whole genome shotgun (WGS) entry which is preliminary data.</text>
</comment>
<dbReference type="NCBIfam" id="TIGR01389">
    <property type="entry name" value="recQ"/>
    <property type="match status" value="1"/>
</dbReference>
<evidence type="ECO:0000256" key="4">
    <source>
        <dbReference type="ARBA" id="ARBA00022723"/>
    </source>
</evidence>
<evidence type="ECO:0000259" key="19">
    <source>
        <dbReference type="PROSITE" id="PS51192"/>
    </source>
</evidence>
<keyword evidence="13" id="KW-0234">DNA repair</keyword>
<protein>
    <recommendedName>
        <fullName evidence="16">DNA helicase RecQ</fullName>
        <ecNumber evidence="16">5.6.2.4</ecNumber>
    </recommendedName>
</protein>
<dbReference type="InterPro" id="IPR044876">
    <property type="entry name" value="HRDC_dom_sf"/>
</dbReference>
<dbReference type="GO" id="GO:0003678">
    <property type="term" value="F:DNA helicase activity"/>
    <property type="evidence" value="ECO:0007669"/>
    <property type="project" value="UniProtKB-EC"/>
</dbReference>
<dbReference type="CDD" id="cd18794">
    <property type="entry name" value="SF2_C_RecQ"/>
    <property type="match status" value="1"/>
</dbReference>
<dbReference type="CDD" id="cd17920">
    <property type="entry name" value="DEXHc_RecQ"/>
    <property type="match status" value="1"/>
</dbReference>
<dbReference type="EC" id="5.6.2.4" evidence="16"/>
<evidence type="ECO:0000256" key="16">
    <source>
        <dbReference type="NCBIfam" id="TIGR01389"/>
    </source>
</evidence>
<keyword evidence="4" id="KW-0479">Metal-binding</keyword>
<dbReference type="Pfam" id="PF00570">
    <property type="entry name" value="HRDC"/>
    <property type="match status" value="1"/>
</dbReference>
<feature type="domain" description="Helicase C-terminal" evidence="20">
    <location>
        <begin position="222"/>
        <end position="369"/>
    </location>
</feature>
<evidence type="ECO:0000256" key="3">
    <source>
        <dbReference type="ARBA" id="ARBA00005446"/>
    </source>
</evidence>
<gene>
    <name evidence="21" type="primary">recQ</name>
    <name evidence="21" type="ORF">QWZ18_28445</name>
</gene>
<dbReference type="RefSeq" id="WP_238284800.1">
    <property type="nucleotide sequence ID" value="NZ_BPQS01000001.1"/>
</dbReference>
<dbReference type="PANTHER" id="PTHR13710">
    <property type="entry name" value="DNA HELICASE RECQ FAMILY MEMBER"/>
    <property type="match status" value="1"/>
</dbReference>
<dbReference type="SUPFAM" id="SSF52540">
    <property type="entry name" value="P-loop containing nucleoside triphosphate hydrolases"/>
    <property type="match status" value="2"/>
</dbReference>
<dbReference type="Gene3D" id="1.10.10.10">
    <property type="entry name" value="Winged helix-like DNA-binding domain superfamily/Winged helix DNA-binding domain"/>
    <property type="match status" value="1"/>
</dbReference>
<keyword evidence="22" id="KW-1185">Reference proteome</keyword>
<evidence type="ECO:0000256" key="8">
    <source>
        <dbReference type="ARBA" id="ARBA00022806"/>
    </source>
</evidence>
<comment type="similarity">
    <text evidence="3">Belongs to the helicase family. RecQ subfamily.</text>
</comment>
<evidence type="ECO:0000256" key="14">
    <source>
        <dbReference type="ARBA" id="ARBA00023235"/>
    </source>
</evidence>
<keyword evidence="14" id="KW-0413">Isomerase</keyword>
<dbReference type="PROSITE" id="PS51194">
    <property type="entry name" value="HELICASE_CTER"/>
    <property type="match status" value="1"/>
</dbReference>
<name>A0ABT8AYA5_9HYPH</name>
<keyword evidence="9" id="KW-0862">Zinc</keyword>
<dbReference type="Pfam" id="PF16124">
    <property type="entry name" value="RecQ_Zn_bind"/>
    <property type="match status" value="1"/>
</dbReference>
<dbReference type="InterPro" id="IPR032284">
    <property type="entry name" value="RecQ_Zn-bd"/>
</dbReference>
<dbReference type="InterPro" id="IPR001650">
    <property type="entry name" value="Helicase_C-like"/>
</dbReference>
<dbReference type="InterPro" id="IPR006293">
    <property type="entry name" value="DNA_helicase_ATP-dep_RecQ_bac"/>
</dbReference>
<comment type="cofactor">
    <cofactor evidence="1">
        <name>Mg(2+)</name>
        <dbReference type="ChEBI" id="CHEBI:18420"/>
    </cofactor>
</comment>
<dbReference type="SMART" id="SM00487">
    <property type="entry name" value="DEXDc"/>
    <property type="match status" value="1"/>
</dbReference>
<dbReference type="InterPro" id="IPR036388">
    <property type="entry name" value="WH-like_DNA-bd_sf"/>
</dbReference>
<dbReference type="NCBIfam" id="TIGR00614">
    <property type="entry name" value="recQ_fam"/>
    <property type="match status" value="1"/>
</dbReference>
<keyword evidence="6" id="KW-0227">DNA damage</keyword>
<evidence type="ECO:0000256" key="1">
    <source>
        <dbReference type="ARBA" id="ARBA00001946"/>
    </source>
</evidence>
<feature type="region of interest" description="Disordered" evidence="17">
    <location>
        <begin position="505"/>
        <end position="528"/>
    </location>
</feature>
<evidence type="ECO:0000256" key="13">
    <source>
        <dbReference type="ARBA" id="ARBA00023204"/>
    </source>
</evidence>
<keyword evidence="7 21" id="KW-0378">Hydrolase</keyword>
<dbReference type="Gene3D" id="1.10.150.80">
    <property type="entry name" value="HRDC domain"/>
    <property type="match status" value="1"/>
</dbReference>
<dbReference type="SMART" id="SM00341">
    <property type="entry name" value="HRDC"/>
    <property type="match status" value="1"/>
</dbReference>
<feature type="domain" description="HRDC" evidence="18">
    <location>
        <begin position="533"/>
        <end position="613"/>
    </location>
</feature>
<keyword evidence="8 21" id="KW-0347">Helicase</keyword>
<comment type="cofactor">
    <cofactor evidence="2">
        <name>Zn(2+)</name>
        <dbReference type="ChEBI" id="CHEBI:29105"/>
    </cofactor>
</comment>
<evidence type="ECO:0000256" key="9">
    <source>
        <dbReference type="ARBA" id="ARBA00022833"/>
    </source>
</evidence>
<dbReference type="Proteomes" id="UP001244297">
    <property type="component" value="Unassembled WGS sequence"/>
</dbReference>
<evidence type="ECO:0000259" key="20">
    <source>
        <dbReference type="PROSITE" id="PS51194"/>
    </source>
</evidence>
<dbReference type="SMART" id="SM00490">
    <property type="entry name" value="HELICc"/>
    <property type="match status" value="1"/>
</dbReference>
<evidence type="ECO:0000256" key="15">
    <source>
        <dbReference type="ARBA" id="ARBA00034617"/>
    </source>
</evidence>
<sequence length="613" mass="67875">MTRLDEARAALKKTFGYEDFRPGQDEVIGAVLDGADVFAVMPTGSGKSMTYQLPALVDPGLTVVVSPLIALMHDQVQQMKSVGIQAATLNSSVAESDSRETWRALRSGDLRLLFVSPERLLMEGCIEALRGAGVRRLAVDEAHCVSQWGHDFRPEYREIARARTTLGDVQTLALTATADAATRAEIAERLFPQGRPPKIFVHSFDRPNIRLTFQPKDNPARQIERFLKHRRAESGIIYCSSRKRTEQLAETLKRDGFDALPYHAGLDQGTRMRNQDRFLQEDGVVMTATIAFGMGINKPDVRFVCHADMPNNVEGYYQEIGRAGRDGLPADTLTLYGLDDMALRRRQIDEKEISDERRRVERRKLEAMITLCEGANCRRQSLLAYFGEASGPCGRCDLCRGGVTLVDGTVSAQKALSAIVRTGQRFGAAYICDLVHGKESEQIRRNGHAGLKTFGVGADKPVAAWRAILRQLFAAGAIAENADGYGGLSMTEKGEAILFGREPVQLRPDPEPRTEARERRRAAPREDGEIALSEADEALFQHLRGLRATLARAEGIAAFMVFPDRTLIEMTRQKPVDLWALRTVHGVGERKREAYGDKFVSAIAEFLAQPPAP</sequence>
<evidence type="ECO:0000256" key="10">
    <source>
        <dbReference type="ARBA" id="ARBA00022840"/>
    </source>
</evidence>
<dbReference type="Pfam" id="PF00270">
    <property type="entry name" value="DEAD"/>
    <property type="match status" value="1"/>
</dbReference>
<keyword evidence="11" id="KW-0238">DNA-binding</keyword>
<dbReference type="Pfam" id="PF00271">
    <property type="entry name" value="Helicase_C"/>
    <property type="match status" value="1"/>
</dbReference>
<comment type="catalytic activity">
    <reaction evidence="15">
        <text>Couples ATP hydrolysis with the unwinding of duplex DNA by translocating in the 3'-5' direction.</text>
        <dbReference type="EC" id="5.6.2.4"/>
    </reaction>
</comment>
<dbReference type="GO" id="GO:0016787">
    <property type="term" value="F:hydrolase activity"/>
    <property type="evidence" value="ECO:0007669"/>
    <property type="project" value="UniProtKB-KW"/>
</dbReference>
<feature type="domain" description="Helicase ATP-binding" evidence="19">
    <location>
        <begin position="28"/>
        <end position="196"/>
    </location>
</feature>
<dbReference type="InterPro" id="IPR010997">
    <property type="entry name" value="HRDC-like_sf"/>
</dbReference>
<dbReference type="InterPro" id="IPR004589">
    <property type="entry name" value="DNA_helicase_ATP-dep_RecQ"/>
</dbReference>
<evidence type="ECO:0000259" key="18">
    <source>
        <dbReference type="PROSITE" id="PS50967"/>
    </source>
</evidence>
<keyword evidence="12" id="KW-0233">DNA recombination</keyword>
<evidence type="ECO:0000256" key="11">
    <source>
        <dbReference type="ARBA" id="ARBA00023125"/>
    </source>
</evidence>
<dbReference type="InterPro" id="IPR027417">
    <property type="entry name" value="P-loop_NTPase"/>
</dbReference>
<evidence type="ECO:0000256" key="17">
    <source>
        <dbReference type="SAM" id="MobiDB-lite"/>
    </source>
</evidence>
<dbReference type="InterPro" id="IPR011545">
    <property type="entry name" value="DEAD/DEAH_box_helicase_dom"/>
</dbReference>
<evidence type="ECO:0000256" key="7">
    <source>
        <dbReference type="ARBA" id="ARBA00022801"/>
    </source>
</evidence>